<comment type="caution">
    <text evidence="2">The sequence shown here is derived from an EMBL/GenBank/DDBJ whole genome shotgun (WGS) entry which is preliminary data.</text>
</comment>
<reference evidence="2 3" key="1">
    <citation type="submission" date="2019-04" db="EMBL/GenBank/DDBJ databases">
        <authorList>
            <person name="Feng G."/>
            <person name="Zhang J."/>
            <person name="Zhu H."/>
        </authorList>
    </citation>
    <scope>NUCLEOTIDE SEQUENCE [LARGE SCALE GENOMIC DNA]</scope>
    <source>
        <strain evidence="2 3">JCM 31653</strain>
    </source>
</reference>
<evidence type="ECO:0000313" key="3">
    <source>
        <dbReference type="Proteomes" id="UP000297549"/>
    </source>
</evidence>
<sequence>MKANILSNKLFNKFIRLLQEGFAGELTFANNEEASAFALNAHQDLLEELEDNLLNLHSKEQTLYLEGQFLKLERFGELIPRDNDEIINSLTKNGLAFLIEALGGYEPVELLADRLEPELVEELRVYRIRNRFLHSNSSDGFAALTGPDLQTYQTVFSSQLLLLAWHTLTSLYTLRGGIESAVPRKRKWKIKLKTKILNDLRSYVPEMREMTVQSHPTEEHIYTEWARYLTSLRWWNYPQSDSWLAPIEFEQAFHDAPDRQAFLAGFRRLLDAIEPILTLPDEENPLFTEDNYALSEMSRIEARKKSLHRARVNAKHIGQWLQLRQQAAAKQLMESLERIALVPECNQSGEPINVLTVADYYHEGEVTLRFEMLLSRLQNDMPAAQPELNLLHDRLVRLISYRTTETSQVDFEFGHGSPKLADLVLLIPHFTLVDRTLDVTTQSMAKVADDFCARLLVTINHRLPWAQRASDLVKAALGAVQMPSEPKPAGRLSHRAIALLHVYRDQMIEHGEPARQIAASYGWVSKTSGTALYGMFISLYNTSDRVNVDGKTGKTMIKAMSEIIPLLNPSQKKQVESEIDTLKARK</sequence>
<gene>
    <name evidence="2" type="ORF">E5K00_16420</name>
</gene>
<evidence type="ECO:0000256" key="1">
    <source>
        <dbReference type="SAM" id="Coils"/>
    </source>
</evidence>
<organism evidence="2 3">
    <name type="scientific">Hymenobacter aquaticus</name>
    <dbReference type="NCBI Taxonomy" id="1867101"/>
    <lineage>
        <taxon>Bacteria</taxon>
        <taxon>Pseudomonadati</taxon>
        <taxon>Bacteroidota</taxon>
        <taxon>Cytophagia</taxon>
        <taxon>Cytophagales</taxon>
        <taxon>Hymenobacteraceae</taxon>
        <taxon>Hymenobacter</taxon>
    </lineage>
</organism>
<evidence type="ECO:0000313" key="2">
    <source>
        <dbReference type="EMBL" id="TGE21850.1"/>
    </source>
</evidence>
<dbReference type="EMBL" id="SRLC01000002">
    <property type="protein sequence ID" value="TGE21850.1"/>
    <property type="molecule type" value="Genomic_DNA"/>
</dbReference>
<keyword evidence="3" id="KW-1185">Reference proteome</keyword>
<dbReference type="Proteomes" id="UP000297549">
    <property type="component" value="Unassembled WGS sequence"/>
</dbReference>
<dbReference type="RefSeq" id="WP_135464395.1">
    <property type="nucleotide sequence ID" value="NZ_SRLC01000002.1"/>
</dbReference>
<dbReference type="AlphaFoldDB" id="A0A4Z0PVQ6"/>
<keyword evidence="1" id="KW-0175">Coiled coil</keyword>
<accession>A0A4Z0PVQ6</accession>
<name>A0A4Z0PVQ6_9BACT</name>
<dbReference type="OrthoDB" id="886572at2"/>
<feature type="coiled-coil region" evidence="1">
    <location>
        <begin position="39"/>
        <end position="66"/>
    </location>
</feature>
<protein>
    <submittedName>
        <fullName evidence="2">Uncharacterized protein</fullName>
    </submittedName>
</protein>
<proteinExistence type="predicted"/>